<dbReference type="AlphaFoldDB" id="A0A4Y7PKL1"/>
<dbReference type="Proteomes" id="UP000294933">
    <property type="component" value="Unassembled WGS sequence"/>
</dbReference>
<keyword evidence="2" id="KW-1185">Reference proteome</keyword>
<gene>
    <name evidence="1" type="ORF">BD410DRAFT_808444</name>
</gene>
<evidence type="ECO:0000313" key="2">
    <source>
        <dbReference type="Proteomes" id="UP000294933"/>
    </source>
</evidence>
<reference evidence="1 2" key="1">
    <citation type="submission" date="2018-06" db="EMBL/GenBank/DDBJ databases">
        <title>A transcriptomic atlas of mushroom development highlights an independent origin of complex multicellularity.</title>
        <authorList>
            <consortium name="DOE Joint Genome Institute"/>
            <person name="Krizsan K."/>
            <person name="Almasi E."/>
            <person name="Merenyi Z."/>
            <person name="Sahu N."/>
            <person name="Viragh M."/>
            <person name="Koszo T."/>
            <person name="Mondo S."/>
            <person name="Kiss B."/>
            <person name="Balint B."/>
            <person name="Kues U."/>
            <person name="Barry K."/>
            <person name="Hegedus J.C."/>
            <person name="Henrissat B."/>
            <person name="Johnson J."/>
            <person name="Lipzen A."/>
            <person name="Ohm R."/>
            <person name="Nagy I."/>
            <person name="Pangilinan J."/>
            <person name="Yan J."/>
            <person name="Xiong Y."/>
            <person name="Grigoriev I.V."/>
            <person name="Hibbett D.S."/>
            <person name="Nagy L.G."/>
        </authorList>
    </citation>
    <scope>NUCLEOTIDE SEQUENCE [LARGE SCALE GENOMIC DNA]</scope>
    <source>
        <strain evidence="1 2">SZMC22713</strain>
    </source>
</reference>
<dbReference type="EMBL" id="ML170254">
    <property type="protein sequence ID" value="TDL16003.1"/>
    <property type="molecule type" value="Genomic_DNA"/>
</dbReference>
<protein>
    <submittedName>
        <fullName evidence="1">Uncharacterized protein</fullName>
    </submittedName>
</protein>
<evidence type="ECO:0000313" key="1">
    <source>
        <dbReference type="EMBL" id="TDL16003.1"/>
    </source>
</evidence>
<organism evidence="1 2">
    <name type="scientific">Rickenella mellea</name>
    <dbReference type="NCBI Taxonomy" id="50990"/>
    <lineage>
        <taxon>Eukaryota</taxon>
        <taxon>Fungi</taxon>
        <taxon>Dikarya</taxon>
        <taxon>Basidiomycota</taxon>
        <taxon>Agaricomycotina</taxon>
        <taxon>Agaricomycetes</taxon>
        <taxon>Hymenochaetales</taxon>
        <taxon>Rickenellaceae</taxon>
        <taxon>Rickenella</taxon>
    </lineage>
</organism>
<dbReference type="VEuPathDB" id="FungiDB:BD410DRAFT_808444"/>
<sequence>MSTEIAKGELGRSETVGAVEVATIYTPQYLKCSKKPHHRAEGGKSSIRRCLSEEVRGDHEAEDRGGVWLRQRSIEVRYEYEYEYEYERYSNRDDGFRNSIVAHMDPFDRRIFYNSGIQACKHGESHGPPTRQSSAMWKSQLHRARDKSGLRPIFNLAPATAGDEIDDGVLEEATKKSHELNTTILNYLILYAVNLAPWHSRARIITIIICDRDGCGRCSFDYTSESSRMNELNNKSVLRTGGPCKTSGNGSNVRKTDRPTAMHAWNGEIAWTTCITEYEEKRGRGRENISIIQIHWTQQNI</sequence>
<proteinExistence type="predicted"/>
<name>A0A4Y7PKL1_9AGAM</name>
<accession>A0A4Y7PKL1</accession>